<dbReference type="GeneID" id="94173925"/>
<protein>
    <submittedName>
        <fullName evidence="2">Uncharacterized protein</fullName>
    </submittedName>
</protein>
<proteinExistence type="predicted"/>
<evidence type="ECO:0000256" key="1">
    <source>
        <dbReference type="SAM" id="MobiDB-lite"/>
    </source>
</evidence>
<gene>
    <name evidence="2" type="ORF">CUR178_06756</name>
</gene>
<dbReference type="RefSeq" id="XP_067694409.1">
    <property type="nucleotide sequence ID" value="XM_067838415.1"/>
</dbReference>
<evidence type="ECO:0000313" key="2">
    <source>
        <dbReference type="EMBL" id="KAG5482719.1"/>
    </source>
</evidence>
<feature type="compositionally biased region" description="Low complexity" evidence="1">
    <location>
        <begin position="16"/>
        <end position="31"/>
    </location>
</feature>
<sequence length="409" mass="43902">MAEPSRSRAPSREAESSPSSSAGGRPPASAPFRYLTASSEVTRHQHPSLRSLELLLPTSQWSDSYVQERARYTLQPPDSSPISASSAGAIPLLSSSHARCSSLRPTSTTAPALDVQRRASFGGVGCHLSSSTPGRWSFMAIYRNLKRVRGEADMQAKVAEVPQRFSVVDSAVEEKCVCRYPALSPLIDSRPSFSASLVGDCSVTESNNSDDHGEMDTVQGCGLGSSCSVSSAASRVESINAASWYTTSAAARERQMKWCGPPASACVAARPLTVAHAEALWVLKSVLDRVSAVHGTQCPLCSPQRPPRWGRCAQRALPNRAAKAYVMDGDVQNAQGFSADAGTLTAMEAHRQHLLQCARSLLNHHHDRLRYLSETKPKLFKETVKLHPLICACAQLGGLPLLRALSAAL</sequence>
<reference evidence="2 3" key="1">
    <citation type="submission" date="2021-02" db="EMBL/GenBank/DDBJ databases">
        <title>Leishmania (Mundinia) enrietti genome sequencing and assembly.</title>
        <authorList>
            <person name="Almutairi H."/>
            <person name="Gatherer D."/>
        </authorList>
    </citation>
    <scope>NUCLEOTIDE SEQUENCE [LARGE SCALE GENOMIC DNA]</scope>
    <source>
        <strain evidence="2">CUR178</strain>
    </source>
</reference>
<organism evidence="2 3">
    <name type="scientific">Leishmania enriettii</name>
    <dbReference type="NCBI Taxonomy" id="5663"/>
    <lineage>
        <taxon>Eukaryota</taxon>
        <taxon>Discoba</taxon>
        <taxon>Euglenozoa</taxon>
        <taxon>Kinetoplastea</taxon>
        <taxon>Metakinetoplastina</taxon>
        <taxon>Trypanosomatida</taxon>
        <taxon>Trypanosomatidae</taxon>
        <taxon>Leishmaniinae</taxon>
        <taxon>Leishmania</taxon>
    </lineage>
</organism>
<keyword evidence="3" id="KW-1185">Reference proteome</keyword>
<dbReference type="OrthoDB" id="267561at2759"/>
<dbReference type="Proteomes" id="UP000674179">
    <property type="component" value="Chromosome 15"/>
</dbReference>
<evidence type="ECO:0000313" key="3">
    <source>
        <dbReference type="Proteomes" id="UP000674179"/>
    </source>
</evidence>
<dbReference type="AlphaFoldDB" id="A0A836KPD1"/>
<dbReference type="EMBL" id="JAFHKP010000015">
    <property type="protein sequence ID" value="KAG5482719.1"/>
    <property type="molecule type" value="Genomic_DNA"/>
</dbReference>
<dbReference type="KEGG" id="lenr:94173925"/>
<accession>A0A836KPD1</accession>
<feature type="region of interest" description="Disordered" evidence="1">
    <location>
        <begin position="1"/>
        <end position="46"/>
    </location>
</feature>
<comment type="caution">
    <text evidence="2">The sequence shown here is derived from an EMBL/GenBank/DDBJ whole genome shotgun (WGS) entry which is preliminary data.</text>
</comment>
<name>A0A836KPD1_LEIEN</name>